<dbReference type="EMBL" id="BMAO01033770">
    <property type="protein sequence ID" value="GFQ91695.1"/>
    <property type="molecule type" value="Genomic_DNA"/>
</dbReference>
<protein>
    <submittedName>
        <fullName evidence="3">Uncharacterized protein</fullName>
    </submittedName>
</protein>
<sequence length="384" mass="42025">MTDDLYSVIILLIASTVIEASLLNTGFYPKSLYGGFSYTSPYEAIRNYHRARYNAKKAFDIARLRAGIYGLGNGFYGYGYGNLLFPRFIKPVFPGYIAPITPPIGLGYNKPYIPAVNPPPSVFPVSTGYVPKTGYGGSYSQNFAYGKGYSYSKNIFDAGPNYQFPRVILPAPNFVAPSVPISKVTPIILGSGFKTYSPGYQYSYFVKGPPVAKGIPQGNFIGYNSIYGTRYNKFPPPLPVTGIKGAPGWKGIPIGSVPIVKDPFRYDPNFNVMFDDYQARQLIGSNKETPWENFPSDPVLGNTGYSLLPPVGQDFGAIPPPFGSFSDPYKGYAARSDTDAFKSNESLKSSSDAPDSMVQGPEKSSSREIDSESKSFLMKQEKPI</sequence>
<keyword evidence="2" id="KW-0472">Membrane</keyword>
<dbReference type="OrthoDB" id="6424119at2759"/>
<dbReference type="AlphaFoldDB" id="A0A8X6J4U7"/>
<evidence type="ECO:0000313" key="3">
    <source>
        <dbReference type="EMBL" id="GFQ91695.1"/>
    </source>
</evidence>
<name>A0A8X6J4U7_TRICU</name>
<keyword evidence="2" id="KW-0812">Transmembrane</keyword>
<reference evidence="3" key="1">
    <citation type="submission" date="2020-07" db="EMBL/GenBank/DDBJ databases">
        <title>Multicomponent nature underlies the extraordinary mechanical properties of spider dragline silk.</title>
        <authorList>
            <person name="Kono N."/>
            <person name="Nakamura H."/>
            <person name="Mori M."/>
            <person name="Yoshida Y."/>
            <person name="Ohtoshi R."/>
            <person name="Malay A.D."/>
            <person name="Moran D.A.P."/>
            <person name="Tomita M."/>
            <person name="Numata K."/>
            <person name="Arakawa K."/>
        </authorList>
    </citation>
    <scope>NUCLEOTIDE SEQUENCE</scope>
</reference>
<accession>A0A8X6J4U7</accession>
<feature type="compositionally biased region" description="Polar residues" evidence="1">
    <location>
        <begin position="343"/>
        <end position="353"/>
    </location>
</feature>
<feature type="compositionally biased region" description="Basic and acidic residues" evidence="1">
    <location>
        <begin position="364"/>
        <end position="384"/>
    </location>
</feature>
<keyword evidence="4" id="KW-1185">Reference proteome</keyword>
<feature type="transmembrane region" description="Helical" evidence="2">
    <location>
        <begin position="6"/>
        <end position="28"/>
    </location>
</feature>
<dbReference type="Proteomes" id="UP000887116">
    <property type="component" value="Unassembled WGS sequence"/>
</dbReference>
<organism evidence="3 4">
    <name type="scientific">Trichonephila clavata</name>
    <name type="common">Joro spider</name>
    <name type="synonym">Nephila clavata</name>
    <dbReference type="NCBI Taxonomy" id="2740835"/>
    <lineage>
        <taxon>Eukaryota</taxon>
        <taxon>Metazoa</taxon>
        <taxon>Ecdysozoa</taxon>
        <taxon>Arthropoda</taxon>
        <taxon>Chelicerata</taxon>
        <taxon>Arachnida</taxon>
        <taxon>Araneae</taxon>
        <taxon>Araneomorphae</taxon>
        <taxon>Entelegynae</taxon>
        <taxon>Araneoidea</taxon>
        <taxon>Nephilidae</taxon>
        <taxon>Trichonephila</taxon>
    </lineage>
</organism>
<keyword evidence="2" id="KW-1133">Transmembrane helix</keyword>
<gene>
    <name evidence="3" type="primary">AVEN_79227_1</name>
    <name evidence="3" type="ORF">TNCT_309431</name>
</gene>
<comment type="caution">
    <text evidence="3">The sequence shown here is derived from an EMBL/GenBank/DDBJ whole genome shotgun (WGS) entry which is preliminary data.</text>
</comment>
<evidence type="ECO:0000313" key="4">
    <source>
        <dbReference type="Proteomes" id="UP000887116"/>
    </source>
</evidence>
<feature type="region of interest" description="Disordered" evidence="1">
    <location>
        <begin position="340"/>
        <end position="384"/>
    </location>
</feature>
<evidence type="ECO:0000256" key="2">
    <source>
        <dbReference type="SAM" id="Phobius"/>
    </source>
</evidence>
<evidence type="ECO:0000256" key="1">
    <source>
        <dbReference type="SAM" id="MobiDB-lite"/>
    </source>
</evidence>
<proteinExistence type="predicted"/>